<reference evidence="1" key="1">
    <citation type="submission" date="2022-01" db="EMBL/GenBank/DDBJ databases">
        <authorList>
            <person name="King R."/>
        </authorList>
    </citation>
    <scope>NUCLEOTIDE SEQUENCE</scope>
</reference>
<reference evidence="1" key="2">
    <citation type="submission" date="2022-10" db="EMBL/GenBank/DDBJ databases">
        <authorList>
            <consortium name="ENA_rothamsted_submissions"/>
            <consortium name="culmorum"/>
            <person name="King R."/>
        </authorList>
    </citation>
    <scope>NUCLEOTIDE SEQUENCE</scope>
</reference>
<sequence>MSSIRRFCMELTKVSNICIDNSSSLMDEHLRPRLYTRRASIPHRFSIEFMSGDLLGQSRTTIFLLLNHSIVFLLL</sequence>
<gene>
    <name evidence="1" type="ORF">CHIRRI_LOCUS10729</name>
</gene>
<accession>A0A9N9WVS8</accession>
<keyword evidence="2" id="KW-1185">Reference proteome</keyword>
<organism evidence="1 2">
    <name type="scientific">Chironomus riparius</name>
    <dbReference type="NCBI Taxonomy" id="315576"/>
    <lineage>
        <taxon>Eukaryota</taxon>
        <taxon>Metazoa</taxon>
        <taxon>Ecdysozoa</taxon>
        <taxon>Arthropoda</taxon>
        <taxon>Hexapoda</taxon>
        <taxon>Insecta</taxon>
        <taxon>Pterygota</taxon>
        <taxon>Neoptera</taxon>
        <taxon>Endopterygota</taxon>
        <taxon>Diptera</taxon>
        <taxon>Nematocera</taxon>
        <taxon>Chironomoidea</taxon>
        <taxon>Chironomidae</taxon>
        <taxon>Chironominae</taxon>
        <taxon>Chironomus</taxon>
    </lineage>
</organism>
<protein>
    <submittedName>
        <fullName evidence="1">Uncharacterized protein</fullName>
    </submittedName>
</protein>
<proteinExistence type="predicted"/>
<evidence type="ECO:0000313" key="1">
    <source>
        <dbReference type="EMBL" id="CAG9807883.1"/>
    </source>
</evidence>
<dbReference type="Proteomes" id="UP001153620">
    <property type="component" value="Chromosome 3"/>
</dbReference>
<dbReference type="EMBL" id="OU895879">
    <property type="protein sequence ID" value="CAG9807883.1"/>
    <property type="molecule type" value="Genomic_DNA"/>
</dbReference>
<dbReference type="AlphaFoldDB" id="A0A9N9WVS8"/>
<name>A0A9N9WVS8_9DIPT</name>
<evidence type="ECO:0000313" key="2">
    <source>
        <dbReference type="Proteomes" id="UP001153620"/>
    </source>
</evidence>